<dbReference type="OrthoDB" id="5624847at2"/>
<dbReference type="EMBL" id="JH600070">
    <property type="protein sequence ID" value="EIJ43112.1"/>
    <property type="molecule type" value="Genomic_DNA"/>
</dbReference>
<evidence type="ECO:0000259" key="2">
    <source>
        <dbReference type="Pfam" id="PF25954"/>
    </source>
</evidence>
<dbReference type="HOGENOM" id="CLU_067274_0_0_6"/>
<dbReference type="PANTHER" id="PTHR30469:SF15">
    <property type="entry name" value="HLYD FAMILY OF SECRETION PROTEINS"/>
    <property type="match status" value="1"/>
</dbReference>
<dbReference type="InterPro" id="IPR058647">
    <property type="entry name" value="BSH_CzcB-like"/>
</dbReference>
<dbReference type="GO" id="GO:1990281">
    <property type="term" value="C:efflux pump complex"/>
    <property type="evidence" value="ECO:0007669"/>
    <property type="project" value="TreeGrafter"/>
</dbReference>
<dbReference type="Proteomes" id="UP000005744">
    <property type="component" value="Unassembled WGS sequence"/>
</dbReference>
<protein>
    <submittedName>
        <fullName evidence="4">RND family efflux transporter, MFP subunit</fullName>
    </submittedName>
</protein>
<dbReference type="Gene3D" id="2.40.50.100">
    <property type="match status" value="1"/>
</dbReference>
<gene>
    <name evidence="4" type="ORF">BegalDRAFT_2258</name>
</gene>
<evidence type="ECO:0000313" key="4">
    <source>
        <dbReference type="EMBL" id="EIJ43112.1"/>
    </source>
</evidence>
<comment type="similarity">
    <text evidence="1">Belongs to the membrane fusion protein (MFP) (TC 8.A.1) family.</text>
</comment>
<dbReference type="STRING" id="395493.BegalDRAFT_2258"/>
<keyword evidence="5" id="KW-1185">Reference proteome</keyword>
<evidence type="ECO:0000313" key="5">
    <source>
        <dbReference type="Proteomes" id="UP000005744"/>
    </source>
</evidence>
<feature type="domain" description="CzcB-like barrel-sandwich hybrid" evidence="3">
    <location>
        <begin position="32"/>
        <end position="176"/>
    </location>
</feature>
<dbReference type="InterPro" id="IPR058792">
    <property type="entry name" value="Beta-barrel_RND_2"/>
</dbReference>
<dbReference type="eggNOG" id="COG0845">
    <property type="taxonomic scope" value="Bacteria"/>
</dbReference>
<dbReference type="NCBIfam" id="TIGR01730">
    <property type="entry name" value="RND_mfp"/>
    <property type="match status" value="1"/>
</dbReference>
<evidence type="ECO:0000256" key="1">
    <source>
        <dbReference type="ARBA" id="ARBA00009477"/>
    </source>
</evidence>
<dbReference type="RefSeq" id="WP_002690037.1">
    <property type="nucleotide sequence ID" value="NZ_JH600070.1"/>
</dbReference>
<dbReference type="Gene3D" id="2.40.30.170">
    <property type="match status" value="1"/>
</dbReference>
<dbReference type="SUPFAM" id="SSF111369">
    <property type="entry name" value="HlyD-like secretion proteins"/>
    <property type="match status" value="1"/>
</dbReference>
<sequence>MLKVIPFGLLLCWGTFAFAVEYEGFTESEQEIEVAAPEMGVLEAIKVKEGDKVKTGQVLVVLDSQILVAALAVAKAKKGASGRLTAARAIEKLRRDRLDRLLPLLAKGNAQQSEVSQTQIELESAVAETQAAREAMQISEMEYKQLETQIARRTLRSPINGVVTEVHKDVAELVGGNDVKVVTLVSTNPLQATINVPTAEALKLKTDQAVNVKFPQLELTPVAGKITYISPITDASTDTVKIIVQMPNPDGKLRIGVKCFVEVNS</sequence>
<accession>I3CHL9</accession>
<dbReference type="Pfam" id="PF25954">
    <property type="entry name" value="Beta-barrel_RND_2"/>
    <property type="match status" value="1"/>
</dbReference>
<dbReference type="Gene3D" id="1.10.287.470">
    <property type="entry name" value="Helix hairpin bin"/>
    <property type="match status" value="1"/>
</dbReference>
<dbReference type="AlphaFoldDB" id="I3CHL9"/>
<reference evidence="4 5" key="1">
    <citation type="submission" date="2011-11" db="EMBL/GenBank/DDBJ databases">
        <title>Improved High-Quality Draft sequence of Beggiatoa alba B18lD.</title>
        <authorList>
            <consortium name="US DOE Joint Genome Institute"/>
            <person name="Lucas S."/>
            <person name="Han J."/>
            <person name="Lapidus A."/>
            <person name="Cheng J.-F."/>
            <person name="Goodwin L."/>
            <person name="Pitluck S."/>
            <person name="Peters L."/>
            <person name="Mikhailova N."/>
            <person name="Held B."/>
            <person name="Detter J.C."/>
            <person name="Han C."/>
            <person name="Tapia R."/>
            <person name="Land M."/>
            <person name="Hauser L."/>
            <person name="Kyrpides N."/>
            <person name="Ivanova N."/>
            <person name="Pagani I."/>
            <person name="Samuel K."/>
            <person name="Teske A."/>
            <person name="Mueller J."/>
            <person name="Woyke T."/>
        </authorList>
    </citation>
    <scope>NUCLEOTIDE SEQUENCE [LARGE SCALE GENOMIC DNA]</scope>
    <source>
        <strain evidence="4 5">B18LD</strain>
    </source>
</reference>
<evidence type="ECO:0000259" key="3">
    <source>
        <dbReference type="Pfam" id="PF25973"/>
    </source>
</evidence>
<dbReference type="PANTHER" id="PTHR30469">
    <property type="entry name" value="MULTIDRUG RESISTANCE PROTEIN MDTA"/>
    <property type="match status" value="1"/>
</dbReference>
<dbReference type="GO" id="GO:0015562">
    <property type="term" value="F:efflux transmembrane transporter activity"/>
    <property type="evidence" value="ECO:0007669"/>
    <property type="project" value="TreeGrafter"/>
</dbReference>
<proteinExistence type="inferred from homology"/>
<name>I3CHL9_9GAMM</name>
<organism evidence="4 5">
    <name type="scientific">Beggiatoa alba B18LD</name>
    <dbReference type="NCBI Taxonomy" id="395493"/>
    <lineage>
        <taxon>Bacteria</taxon>
        <taxon>Pseudomonadati</taxon>
        <taxon>Pseudomonadota</taxon>
        <taxon>Gammaproteobacteria</taxon>
        <taxon>Thiotrichales</taxon>
        <taxon>Thiotrichaceae</taxon>
        <taxon>Beggiatoa</taxon>
    </lineage>
</organism>
<dbReference type="Pfam" id="PF25973">
    <property type="entry name" value="BSH_CzcB"/>
    <property type="match status" value="1"/>
</dbReference>
<dbReference type="InterPro" id="IPR006143">
    <property type="entry name" value="RND_pump_MFP"/>
</dbReference>
<feature type="domain" description="CusB-like beta-barrel" evidence="2">
    <location>
        <begin position="194"/>
        <end position="260"/>
    </location>
</feature>